<evidence type="ECO:0000313" key="2">
    <source>
        <dbReference type="Proteomes" id="UP000617402"/>
    </source>
</evidence>
<name>A0ABR7T855_HELCL</name>
<proteinExistence type="predicted"/>
<dbReference type="Proteomes" id="UP000617402">
    <property type="component" value="Unassembled WGS sequence"/>
</dbReference>
<accession>A0ABR7T855</accession>
<gene>
    <name evidence="1" type="ORF">H1S01_21090</name>
</gene>
<sequence length="51" mass="5494">VLLRHAQAVVDQAAISLSGALDRQAMVEAVRSLNQAVRHAEPLQCATLRES</sequence>
<organism evidence="1 2">
    <name type="scientific">Heliobacterium chlorum</name>
    <dbReference type="NCBI Taxonomy" id="2698"/>
    <lineage>
        <taxon>Bacteria</taxon>
        <taxon>Bacillati</taxon>
        <taxon>Bacillota</taxon>
        <taxon>Clostridia</taxon>
        <taxon>Eubacteriales</taxon>
        <taxon>Heliobacteriaceae</taxon>
        <taxon>Heliobacterium</taxon>
    </lineage>
</organism>
<comment type="caution">
    <text evidence="1">The sequence shown here is derived from an EMBL/GenBank/DDBJ whole genome shotgun (WGS) entry which is preliminary data.</text>
</comment>
<keyword evidence="2" id="KW-1185">Reference proteome</keyword>
<dbReference type="EMBL" id="JACVHF010000213">
    <property type="protein sequence ID" value="MBC9786826.1"/>
    <property type="molecule type" value="Genomic_DNA"/>
</dbReference>
<reference evidence="1 2" key="1">
    <citation type="submission" date="2020-07" db="EMBL/GenBank/DDBJ databases">
        <title>Draft whole-genome sequence of Heliobacterium chlorum DSM 3682, type strain.</title>
        <authorList>
            <person name="Kyndt J.A."/>
            <person name="Meyer T.E."/>
            <person name="Imhoff J.F."/>
        </authorList>
    </citation>
    <scope>NUCLEOTIDE SEQUENCE [LARGE SCALE GENOMIC DNA]</scope>
    <source>
        <strain evidence="1 2">DSM 3682</strain>
    </source>
</reference>
<protein>
    <submittedName>
        <fullName evidence="1">DUF2254 domain-containing protein</fullName>
    </submittedName>
</protein>
<feature type="non-terminal residue" evidence="1">
    <location>
        <position position="1"/>
    </location>
</feature>
<evidence type="ECO:0000313" key="1">
    <source>
        <dbReference type="EMBL" id="MBC9786826.1"/>
    </source>
</evidence>